<dbReference type="GO" id="GO:0006351">
    <property type="term" value="P:DNA-templated transcription"/>
    <property type="evidence" value="ECO:0007669"/>
    <property type="project" value="Ensembl"/>
</dbReference>
<evidence type="ECO:0000256" key="18">
    <source>
        <dbReference type="ARBA" id="ARBA00083793"/>
    </source>
</evidence>
<feature type="domain" description="C2H2-type" evidence="21">
    <location>
        <begin position="200"/>
        <end position="229"/>
    </location>
</feature>
<dbReference type="GO" id="GO:0000978">
    <property type="term" value="F:RNA polymerase II cis-regulatory region sequence-specific DNA binding"/>
    <property type="evidence" value="ECO:0007669"/>
    <property type="project" value="Ensembl"/>
</dbReference>
<evidence type="ECO:0000256" key="17">
    <source>
        <dbReference type="ARBA" id="ARBA00083009"/>
    </source>
</evidence>
<evidence type="ECO:0000256" key="7">
    <source>
        <dbReference type="ARBA" id="ARBA00022771"/>
    </source>
</evidence>
<dbReference type="Ensembl" id="ENSCHIT00000027531.1">
    <property type="protein sequence ID" value="ENSCHIP00000019714.1"/>
    <property type="gene ID" value="ENSCHIG00000018538.1"/>
</dbReference>
<keyword evidence="7 19" id="KW-0863">Zinc-finger</keyword>
<dbReference type="GO" id="GO:0006979">
    <property type="term" value="P:response to oxidative stress"/>
    <property type="evidence" value="ECO:0007669"/>
    <property type="project" value="Ensembl"/>
</dbReference>
<dbReference type="FunFam" id="3.30.160.60:FF:000072">
    <property type="entry name" value="zinc finger protein 143 isoform X1"/>
    <property type="match status" value="1"/>
</dbReference>
<dbReference type="GO" id="GO:0005737">
    <property type="term" value="C:cytoplasm"/>
    <property type="evidence" value="ECO:0007669"/>
    <property type="project" value="UniProtKB-SubCell"/>
</dbReference>
<dbReference type="GO" id="GO:0001228">
    <property type="term" value="F:DNA-binding transcription activator activity, RNA polymerase II-specific"/>
    <property type="evidence" value="ECO:0007669"/>
    <property type="project" value="Ensembl"/>
</dbReference>
<dbReference type="GO" id="GO:1990079">
    <property type="term" value="P:cartilage homeostasis"/>
    <property type="evidence" value="ECO:0007669"/>
    <property type="project" value="Ensembl"/>
</dbReference>
<protein>
    <recommendedName>
        <fullName evidence="16">Metal regulatory transcription factor 1</fullName>
    </recommendedName>
    <alternativeName>
        <fullName evidence="18">MRE-binding transcription factor</fullName>
    </alternativeName>
    <alternativeName>
        <fullName evidence="17">Transcription factor MTF-1</fullName>
    </alternativeName>
</protein>
<feature type="domain" description="C2H2-type" evidence="21">
    <location>
        <begin position="170"/>
        <end position="199"/>
    </location>
</feature>
<dbReference type="GO" id="GO:0005654">
    <property type="term" value="C:nucleoplasm"/>
    <property type="evidence" value="ECO:0007669"/>
    <property type="project" value="Ensembl"/>
</dbReference>
<evidence type="ECO:0000259" key="21">
    <source>
        <dbReference type="PROSITE" id="PS50157"/>
    </source>
</evidence>
<dbReference type="PROSITE" id="PS50157">
    <property type="entry name" value="ZINC_FINGER_C2H2_2"/>
    <property type="match status" value="6"/>
</dbReference>
<evidence type="ECO:0000256" key="16">
    <source>
        <dbReference type="ARBA" id="ARBA00068055"/>
    </source>
</evidence>
<evidence type="ECO:0000313" key="23">
    <source>
        <dbReference type="Proteomes" id="UP000291000"/>
    </source>
</evidence>
<dbReference type="Bgee" id="ENSCHIG00000018538">
    <property type="expression patterns" value="Expressed in adult mammalian kidney and 17 other cell types or tissues"/>
</dbReference>
<keyword evidence="3" id="KW-0963">Cytoplasm</keyword>
<keyword evidence="5" id="KW-0479">Metal-binding</keyword>
<dbReference type="FunFam" id="3.30.160.60:FF:000199">
    <property type="entry name" value="metal regulatory transcription factor 1"/>
    <property type="match status" value="1"/>
</dbReference>
<evidence type="ECO:0000256" key="4">
    <source>
        <dbReference type="ARBA" id="ARBA00022553"/>
    </source>
</evidence>
<feature type="compositionally biased region" description="Low complexity" evidence="20">
    <location>
        <begin position="685"/>
        <end position="694"/>
    </location>
</feature>
<sequence length="753" mass="81132">MGDHSPDDSISYFEVEEDELTPDDKMLRFVDKNGLVPSSSGTVYDRTTVLIEQDPGTLEDEDDDGQCGEHLPFLVGGEEGFHLIDHEAMSQGYVQHIISPDQIHLTINPGSTPMPRNIEGATLTLQSECPETKRKEVKRYQCTFEGCPRTYSTAGNLRTHQKTHRGEYTFVCNQEGCGKAFLTSYSLRIHVRVHTKEKPFECDVQGCEKAFNTLYRLKAHQRLHTGKTFNCESEGCSKYFTTLSDLRKHIRTHTGEKPFRCDHDGCGKAFAASHHLKTHVRTHTGERPFFCPSNGCEKTFSTQYSLKSHMKGHDNKGNSYSALLNHNGSEDTNHSLCLRNLSLLSTDSEFQENSNTVSGQNLSTLSPAIIFGPMFQKSDDPAIQEDPQQTAALIESFNGDAESVSDVPPSTRHSASLSLPLILQPGISEPPQPLLPASAPSAPLPAPSLGTGSQQAAFGNPPALLQPPEVPVAHSAQFAANHQEFLPHLQAPQPIVPGLSVVAGALASAAAVASAMAAPPQTQSTTEPLPAMVQTLPLDANSVLTSNPTLTITPTPSAAILQPSLVMGEQNLQWILNGTTSTPQTQEQIQQASKVEKVFFTTAVPVASSTGSAVQQIGLSVPVIIIKQEEACQCQCACRDSAKERAASRGKGCPSPPPPTLSAQPPDGPSLKLPPQTFSPPPIPLSASSAAPSSCEQSRPAVTPSDPQTEPLRAIDMSEFLSLQSLDTTSNLIPIEALLQEEEEMGLTSSFSK</sequence>
<dbReference type="OMA" id="KGHLYNA"/>
<dbReference type="PANTHER" id="PTHR46179">
    <property type="entry name" value="ZINC FINGER PROTEIN"/>
    <property type="match status" value="1"/>
</dbReference>
<dbReference type="Proteomes" id="UP000291000">
    <property type="component" value="Chromosome 3"/>
</dbReference>
<dbReference type="PROSITE" id="PS00028">
    <property type="entry name" value="ZINC_FINGER_C2H2_1"/>
    <property type="match status" value="6"/>
</dbReference>
<evidence type="ECO:0000256" key="2">
    <source>
        <dbReference type="ARBA" id="ARBA00004496"/>
    </source>
</evidence>
<keyword evidence="8" id="KW-0862">Zinc</keyword>
<feature type="region of interest" description="Disordered" evidence="20">
    <location>
        <begin position="428"/>
        <end position="454"/>
    </location>
</feature>
<evidence type="ECO:0000256" key="19">
    <source>
        <dbReference type="PROSITE-ProRule" id="PRU00042"/>
    </source>
</evidence>
<feature type="domain" description="C2H2-type" evidence="21">
    <location>
        <begin position="289"/>
        <end position="318"/>
    </location>
</feature>
<evidence type="ECO:0000256" key="20">
    <source>
        <dbReference type="SAM" id="MobiDB-lite"/>
    </source>
</evidence>
<keyword evidence="11" id="KW-0238">DNA-binding</keyword>
<keyword evidence="12" id="KW-0010">Activator</keyword>
<comment type="function">
    <text evidence="15">Zinc-dependent transcriptional regulator of cellular adaption to conditions of exposure to heavy metals. Binds to metal responsive elements (MRE) in promoters and activates the transcription of metallothionein genes like metallothionein-2/MT2A. Also regulates the expression of metalloproteases in response to intracellular zinc and functions as a catabolic regulator of cartilages.</text>
</comment>
<reference evidence="22" key="2">
    <citation type="submission" date="2025-08" db="UniProtKB">
        <authorList>
            <consortium name="Ensembl"/>
        </authorList>
    </citation>
    <scope>IDENTIFICATION</scope>
</reference>
<feature type="region of interest" description="Disordered" evidence="20">
    <location>
        <begin position="647"/>
        <end position="712"/>
    </location>
</feature>
<proteinExistence type="predicted"/>
<feature type="domain" description="C2H2-type" evidence="21">
    <location>
        <begin position="259"/>
        <end position="288"/>
    </location>
</feature>
<evidence type="ECO:0000256" key="5">
    <source>
        <dbReference type="ARBA" id="ARBA00022723"/>
    </source>
</evidence>
<dbReference type="SUPFAM" id="SSF57667">
    <property type="entry name" value="beta-beta-alpha zinc fingers"/>
    <property type="match status" value="4"/>
</dbReference>
<dbReference type="InterPro" id="IPR013087">
    <property type="entry name" value="Znf_C2H2_type"/>
</dbReference>
<dbReference type="GeneTree" id="ENSGT00940000157291"/>
<keyword evidence="13" id="KW-0804">Transcription</keyword>
<dbReference type="Gene3D" id="3.30.160.60">
    <property type="entry name" value="Classic Zinc Finger"/>
    <property type="match status" value="6"/>
</dbReference>
<evidence type="ECO:0000256" key="11">
    <source>
        <dbReference type="ARBA" id="ARBA00023125"/>
    </source>
</evidence>
<dbReference type="SMART" id="SM00355">
    <property type="entry name" value="ZnF_C2H2"/>
    <property type="match status" value="6"/>
</dbReference>
<dbReference type="STRING" id="9925.ENSCHIP00000019714"/>
<reference evidence="22 23" key="1">
    <citation type="submission" date="2016-04" db="EMBL/GenBank/DDBJ databases">
        <title>Polished mammalian reference genomes with single-molecule sequencing and chromosome conformation capture applied to the Capra hircus genome.</title>
        <authorList>
            <person name="Bickhart D.M."/>
            <person name="Koren S."/>
            <person name="Rosen B."/>
            <person name="Hastie A."/>
            <person name="Liachko I."/>
            <person name="Sullivan S.T."/>
            <person name="Burton J."/>
            <person name="Sayre B.L."/>
            <person name="Huson H.J."/>
            <person name="Lee J."/>
            <person name="Lam E."/>
            <person name="Kelley C.M."/>
            <person name="Hutchison J.L."/>
            <person name="Zhou Y."/>
            <person name="Sun J."/>
            <person name="Crisa A."/>
            <person name="Schwartz J.C."/>
            <person name="Hammond J.A."/>
            <person name="Schroeder S.G."/>
            <person name="Liu G.E."/>
            <person name="Dunham M."/>
            <person name="Shendure J."/>
            <person name="Sonstegard T.S."/>
            <person name="Phillippy A.M."/>
            <person name="Van Tassell C.P."/>
            <person name="Smith T.P."/>
        </authorList>
    </citation>
    <scope>NUCLEOTIDE SEQUENCE [LARGE SCALE GENOMIC DNA]</scope>
</reference>
<keyword evidence="9" id="KW-0007">Acetylation</keyword>
<dbReference type="FunFam" id="3.30.160.60:FF:000370">
    <property type="entry name" value="Metal regulatory transcription factor 1"/>
    <property type="match status" value="1"/>
</dbReference>
<evidence type="ECO:0000256" key="9">
    <source>
        <dbReference type="ARBA" id="ARBA00022990"/>
    </source>
</evidence>
<organism evidence="22 23">
    <name type="scientific">Capra hircus</name>
    <name type="common">Goat</name>
    <dbReference type="NCBI Taxonomy" id="9925"/>
    <lineage>
        <taxon>Eukaryota</taxon>
        <taxon>Metazoa</taxon>
        <taxon>Chordata</taxon>
        <taxon>Craniata</taxon>
        <taxon>Vertebrata</taxon>
        <taxon>Euteleostomi</taxon>
        <taxon>Mammalia</taxon>
        <taxon>Eutheria</taxon>
        <taxon>Laurasiatheria</taxon>
        <taxon>Artiodactyla</taxon>
        <taxon>Ruminantia</taxon>
        <taxon>Pecora</taxon>
        <taxon>Bovidae</taxon>
        <taxon>Caprinae</taxon>
        <taxon>Capra</taxon>
    </lineage>
</organism>
<evidence type="ECO:0000256" key="13">
    <source>
        <dbReference type="ARBA" id="ARBA00023163"/>
    </source>
</evidence>
<accession>A0A452F6D1</accession>
<dbReference type="GO" id="GO:0035035">
    <property type="term" value="F:histone acetyltransferase binding"/>
    <property type="evidence" value="ECO:0007669"/>
    <property type="project" value="Ensembl"/>
</dbReference>
<dbReference type="InterPro" id="IPR036236">
    <property type="entry name" value="Znf_C2H2_sf"/>
</dbReference>
<keyword evidence="10" id="KW-0805">Transcription regulation</keyword>
<keyword evidence="14" id="KW-0539">Nucleus</keyword>
<keyword evidence="4" id="KW-0597">Phosphoprotein</keyword>
<evidence type="ECO:0000256" key="15">
    <source>
        <dbReference type="ARBA" id="ARBA00056278"/>
    </source>
</evidence>
<keyword evidence="6" id="KW-0677">Repeat</keyword>
<evidence type="ECO:0000256" key="14">
    <source>
        <dbReference type="ARBA" id="ARBA00023242"/>
    </source>
</evidence>
<feature type="domain" description="C2H2-type" evidence="21">
    <location>
        <begin position="229"/>
        <end position="258"/>
    </location>
</feature>
<evidence type="ECO:0000256" key="12">
    <source>
        <dbReference type="ARBA" id="ARBA00023159"/>
    </source>
</evidence>
<dbReference type="FunFam" id="3.30.160.60:FF:002197">
    <property type="entry name" value="Metal regulatory transcription factor 1"/>
    <property type="match status" value="1"/>
</dbReference>
<dbReference type="FunFam" id="3.30.160.60:FF:000397">
    <property type="entry name" value="Metal regulatory transcription factor 1"/>
    <property type="match status" value="1"/>
</dbReference>
<dbReference type="Pfam" id="PF00096">
    <property type="entry name" value="zf-C2H2"/>
    <property type="match status" value="6"/>
</dbReference>
<dbReference type="GO" id="GO:0046686">
    <property type="term" value="P:response to cadmium ion"/>
    <property type="evidence" value="ECO:0007669"/>
    <property type="project" value="Ensembl"/>
</dbReference>
<evidence type="ECO:0000313" key="22">
    <source>
        <dbReference type="Ensembl" id="ENSCHIP00000019714.1"/>
    </source>
</evidence>
<name>A0A452F6D1_CAPHI</name>
<reference evidence="22" key="3">
    <citation type="submission" date="2025-09" db="UniProtKB">
        <authorList>
            <consortium name="Ensembl"/>
        </authorList>
    </citation>
    <scope>IDENTIFICATION</scope>
</reference>
<evidence type="ECO:0000256" key="6">
    <source>
        <dbReference type="ARBA" id="ARBA00022737"/>
    </source>
</evidence>
<gene>
    <name evidence="22" type="primary">MTF1</name>
</gene>
<dbReference type="AlphaFoldDB" id="A0A452F6D1"/>
<feature type="domain" description="C2H2-type" evidence="21">
    <location>
        <begin position="140"/>
        <end position="169"/>
    </location>
</feature>
<comment type="subcellular location">
    <subcellularLocation>
        <location evidence="2">Cytoplasm</location>
    </subcellularLocation>
    <subcellularLocation>
        <location evidence="1">Nucleus</location>
    </subcellularLocation>
</comment>
<dbReference type="GO" id="GO:0071294">
    <property type="term" value="P:cellular response to zinc ion"/>
    <property type="evidence" value="ECO:0007669"/>
    <property type="project" value="Ensembl"/>
</dbReference>
<keyword evidence="23" id="KW-1185">Reference proteome</keyword>
<dbReference type="FunFam" id="3.30.160.60:FF:000349">
    <property type="entry name" value="metal regulatory transcription factor 1"/>
    <property type="match status" value="1"/>
</dbReference>
<evidence type="ECO:0000256" key="1">
    <source>
        <dbReference type="ARBA" id="ARBA00004123"/>
    </source>
</evidence>
<evidence type="ECO:0000256" key="3">
    <source>
        <dbReference type="ARBA" id="ARBA00022490"/>
    </source>
</evidence>
<dbReference type="InterPro" id="IPR051061">
    <property type="entry name" value="Zinc_finger_trans_reg"/>
</dbReference>
<evidence type="ECO:0000256" key="8">
    <source>
        <dbReference type="ARBA" id="ARBA00022833"/>
    </source>
</evidence>
<dbReference type="PANTHER" id="PTHR46179:SF25">
    <property type="entry name" value="METAL RESPONSE ELEMENT-BINDING TRANSCRIPTION FACTOR-1, ISOFORM C"/>
    <property type="match status" value="1"/>
</dbReference>
<dbReference type="EMBL" id="LWLT01000004">
    <property type="status" value="NOT_ANNOTATED_CDS"/>
    <property type="molecule type" value="Genomic_DNA"/>
</dbReference>
<evidence type="ECO:0000256" key="10">
    <source>
        <dbReference type="ARBA" id="ARBA00023015"/>
    </source>
</evidence>
<dbReference type="GO" id="GO:0008270">
    <property type="term" value="F:zinc ion binding"/>
    <property type="evidence" value="ECO:0007669"/>
    <property type="project" value="UniProtKB-KW"/>
</dbReference>